<accession>A0ABT7KWG7</accession>
<gene>
    <name evidence="1" type="ORF">P6F46_13945</name>
</gene>
<protein>
    <submittedName>
        <fullName evidence="1">Sialidase family protein</fullName>
        <ecNumber evidence="1">3.2.1.-</ecNumber>
    </submittedName>
</protein>
<comment type="caution">
    <text evidence="1">The sequence shown here is derived from an EMBL/GenBank/DDBJ whole genome shotgun (WGS) entry which is preliminary data.</text>
</comment>
<dbReference type="Proteomes" id="UP001229716">
    <property type="component" value="Unassembled WGS sequence"/>
</dbReference>
<dbReference type="SUPFAM" id="SSF50939">
    <property type="entry name" value="Sialidases"/>
    <property type="match status" value="1"/>
</dbReference>
<evidence type="ECO:0000313" key="2">
    <source>
        <dbReference type="Proteomes" id="UP001229716"/>
    </source>
</evidence>
<keyword evidence="1" id="KW-0326">Glycosidase</keyword>
<reference evidence="1 2" key="1">
    <citation type="journal article" date="2023" name="Int. J. Mol. Sci.">
        <title>Pathogenicity and Genomic Characterization of a Novel Genospecies, Bacillus shihchuchen, of the Bacillus cereus Group Isolated from Chinese Softshell Turtle (Pelodiscus sinensis).</title>
        <authorList>
            <person name="Cheng L.W."/>
            <person name="Byadgi O.V."/>
            <person name="Tsai C.E."/>
            <person name="Wang P.C."/>
            <person name="Chen S.C."/>
        </authorList>
    </citation>
    <scope>NUCLEOTIDE SEQUENCE [LARGE SCALE GENOMIC DNA]</scope>
    <source>
        <strain evidence="1 2">QF108-045</strain>
    </source>
</reference>
<proteinExistence type="predicted"/>
<dbReference type="CDD" id="cd15482">
    <property type="entry name" value="Sialidase_non-viral"/>
    <property type="match status" value="1"/>
</dbReference>
<dbReference type="GO" id="GO:0016798">
    <property type="term" value="F:hydrolase activity, acting on glycosyl bonds"/>
    <property type="evidence" value="ECO:0007669"/>
    <property type="project" value="UniProtKB-KW"/>
</dbReference>
<sequence>MVYRSTNNGQTFSTPIIVNQGNGIAEHNDKNYSAIDTSSKSPFKGHAYVSYTQFTNNVNSQILFNRSTNGGLNWSAPIAITGVITGNTFVQGSNITVGPNGEVYVAWIERQQSNLGNNAFFRIRRSNDGGVTFGPIITVSQVTALPSNLNSNVINWHFRTPTNAFLAADLSKGHNKGRVYAVWNDYSTGNAHPFLSLR</sequence>
<dbReference type="EC" id="3.2.1.-" evidence="1"/>
<keyword evidence="1" id="KW-0378">Hydrolase</keyword>
<keyword evidence="2" id="KW-1185">Reference proteome</keyword>
<dbReference type="InterPro" id="IPR036278">
    <property type="entry name" value="Sialidase_sf"/>
</dbReference>
<dbReference type="Gene3D" id="2.120.10.10">
    <property type="match status" value="1"/>
</dbReference>
<dbReference type="EMBL" id="JASWHZ010000001">
    <property type="protein sequence ID" value="MDL2418083.1"/>
    <property type="molecule type" value="Genomic_DNA"/>
</dbReference>
<evidence type="ECO:0000313" key="1">
    <source>
        <dbReference type="EMBL" id="MDL2418083.1"/>
    </source>
</evidence>
<name>A0ABT7KWG7_9BACI</name>
<organism evidence="1 2">
    <name type="scientific">Bacillus shihchuchen</name>
    <dbReference type="NCBI Taxonomy" id="3036942"/>
    <lineage>
        <taxon>Bacteria</taxon>
        <taxon>Bacillati</taxon>
        <taxon>Bacillota</taxon>
        <taxon>Bacilli</taxon>
        <taxon>Bacillales</taxon>
        <taxon>Bacillaceae</taxon>
        <taxon>Bacillus</taxon>
        <taxon>Bacillus cereus group</taxon>
    </lineage>
</organism>